<comment type="caution">
    <text evidence="2">The sequence shown here is derived from an EMBL/GenBank/DDBJ whole genome shotgun (WGS) entry which is preliminary data.</text>
</comment>
<evidence type="ECO:0000256" key="1">
    <source>
        <dbReference type="SAM" id="MobiDB-lite"/>
    </source>
</evidence>
<evidence type="ECO:0000313" key="2">
    <source>
        <dbReference type="EMBL" id="TDT15507.1"/>
    </source>
</evidence>
<reference evidence="2 3" key="1">
    <citation type="submission" date="2019-03" db="EMBL/GenBank/DDBJ databases">
        <title>Sequencing the genomes of 1000 actinobacteria strains.</title>
        <authorList>
            <person name="Klenk H.-P."/>
        </authorList>
    </citation>
    <scope>NUCLEOTIDE SEQUENCE [LARGE SCALE GENOMIC DNA]</scope>
    <source>
        <strain evidence="2 3">DSM 18936</strain>
    </source>
</reference>
<proteinExistence type="predicted"/>
<gene>
    <name evidence="2" type="ORF">BDK89_1078</name>
</gene>
<feature type="compositionally biased region" description="Low complexity" evidence="1">
    <location>
        <begin position="51"/>
        <end position="65"/>
    </location>
</feature>
<dbReference type="AlphaFoldDB" id="A0A4R7HWM6"/>
<feature type="compositionally biased region" description="Acidic residues" evidence="1">
    <location>
        <begin position="1"/>
        <end position="16"/>
    </location>
</feature>
<feature type="region of interest" description="Disordered" evidence="1">
    <location>
        <begin position="44"/>
        <end position="102"/>
    </location>
</feature>
<dbReference type="Proteomes" id="UP000294558">
    <property type="component" value="Unassembled WGS sequence"/>
</dbReference>
<feature type="region of interest" description="Disordered" evidence="1">
    <location>
        <begin position="1"/>
        <end position="22"/>
    </location>
</feature>
<name>A0A4R7HWM6_9ACTN</name>
<organism evidence="2 3">
    <name type="scientific">Ilumatobacter fluminis</name>
    <dbReference type="NCBI Taxonomy" id="467091"/>
    <lineage>
        <taxon>Bacteria</taxon>
        <taxon>Bacillati</taxon>
        <taxon>Actinomycetota</taxon>
        <taxon>Acidimicrobiia</taxon>
        <taxon>Acidimicrobiales</taxon>
        <taxon>Ilumatobacteraceae</taxon>
        <taxon>Ilumatobacter</taxon>
    </lineage>
</organism>
<accession>A0A4R7HWM6</accession>
<sequence>MLEADTSDVESPDEPSDGQSRTVAIAAGVGLVALLLGWVVGRAGGSDETATEPATTAEATSPPTTEQDDAATPIDTIAPLDEPEPLDERGPLESWPPVSRQQNATDLVENGAAISTRDVEIDERLVGYDLRLVALAGIDVAELDLGSGTVSDYVLDGLPRNLSSALIAGDDWIVLPMYDGRDAYVVFDDGTVDRSRLAPDGHQTLYVEGTDRFWRPPSSYFPSGGFELEEVGLDGEPTGRTILLPSNVWPAFVDPRGGVIVQSSGRWFTVDEVDSAALGVGELIALDANTLVLNDCVTLDDCGLWRVDRETGTTTRAPIDLERLGTRLLPAAWWTGDPGAGLSPDGRWLAATVERDGGAVDAVLVDLLTGASTDLEGGRPGPPALVWTDDSRFVISLTPMGSPTAYDVETGETFPVVTDDQPVGWNTLTARS</sequence>
<dbReference type="EMBL" id="SOAU01000001">
    <property type="protein sequence ID" value="TDT15507.1"/>
    <property type="molecule type" value="Genomic_DNA"/>
</dbReference>
<evidence type="ECO:0000313" key="3">
    <source>
        <dbReference type="Proteomes" id="UP000294558"/>
    </source>
</evidence>
<protein>
    <recommendedName>
        <fullName evidence="4">WD40 repeat protein</fullName>
    </recommendedName>
</protein>
<evidence type="ECO:0008006" key="4">
    <source>
        <dbReference type="Google" id="ProtNLM"/>
    </source>
</evidence>
<keyword evidence="3" id="KW-1185">Reference proteome</keyword>
<dbReference type="SUPFAM" id="SSF69304">
    <property type="entry name" value="Tricorn protease N-terminal domain"/>
    <property type="match status" value="1"/>
</dbReference>